<organism evidence="1 2">
    <name type="scientific">Amblyomma americanum</name>
    <name type="common">Lone star tick</name>
    <dbReference type="NCBI Taxonomy" id="6943"/>
    <lineage>
        <taxon>Eukaryota</taxon>
        <taxon>Metazoa</taxon>
        <taxon>Ecdysozoa</taxon>
        <taxon>Arthropoda</taxon>
        <taxon>Chelicerata</taxon>
        <taxon>Arachnida</taxon>
        <taxon>Acari</taxon>
        <taxon>Parasitiformes</taxon>
        <taxon>Ixodida</taxon>
        <taxon>Ixodoidea</taxon>
        <taxon>Ixodidae</taxon>
        <taxon>Amblyomminae</taxon>
        <taxon>Amblyomma</taxon>
    </lineage>
</organism>
<accession>A0AAQ4FPI0</accession>
<name>A0AAQ4FPI0_AMBAM</name>
<sequence length="105" mass="11937">MQLPSDHVLCAYECSTSQVQGQARRTPPNIAASAEMPRRFAEAAAKVHARGLRNDVTTPYPSDVSDDAYFAVGGRWRFAYRLFCSCFEVEEDELHFRLFMAPEQF</sequence>
<proteinExistence type="predicted"/>
<evidence type="ECO:0000313" key="2">
    <source>
        <dbReference type="Proteomes" id="UP001321473"/>
    </source>
</evidence>
<gene>
    <name evidence="1" type="ORF">V5799_021871</name>
</gene>
<dbReference type="Proteomes" id="UP001321473">
    <property type="component" value="Unassembled WGS sequence"/>
</dbReference>
<evidence type="ECO:0000313" key="1">
    <source>
        <dbReference type="EMBL" id="KAK8788352.1"/>
    </source>
</evidence>
<protein>
    <submittedName>
        <fullName evidence="1">Uncharacterized protein</fullName>
    </submittedName>
</protein>
<reference evidence="1 2" key="1">
    <citation type="journal article" date="2023" name="Arcadia Sci">
        <title>De novo assembly of a long-read Amblyomma americanum tick genome.</title>
        <authorList>
            <person name="Chou S."/>
            <person name="Poskanzer K.E."/>
            <person name="Rollins M."/>
            <person name="Thuy-Boun P.S."/>
        </authorList>
    </citation>
    <scope>NUCLEOTIDE SEQUENCE [LARGE SCALE GENOMIC DNA]</scope>
    <source>
        <strain evidence="1">F_SG_1</strain>
        <tissue evidence="1">Salivary glands</tissue>
    </source>
</reference>
<dbReference type="EMBL" id="JARKHS020000894">
    <property type="protein sequence ID" value="KAK8788352.1"/>
    <property type="molecule type" value="Genomic_DNA"/>
</dbReference>
<comment type="caution">
    <text evidence="1">The sequence shown here is derived from an EMBL/GenBank/DDBJ whole genome shotgun (WGS) entry which is preliminary data.</text>
</comment>
<keyword evidence="2" id="KW-1185">Reference proteome</keyword>
<dbReference type="AlphaFoldDB" id="A0AAQ4FPI0"/>